<evidence type="ECO:0000256" key="2">
    <source>
        <dbReference type="PIRNR" id="PIRNR000296"/>
    </source>
</evidence>
<dbReference type="GO" id="GO:0020037">
    <property type="term" value="F:heme binding"/>
    <property type="evidence" value="ECO:0007669"/>
    <property type="project" value="InterPro"/>
</dbReference>
<comment type="similarity">
    <text evidence="2">Belongs to the catalase family.</text>
</comment>
<dbReference type="OrthoDB" id="255727at2"/>
<dbReference type="Proteomes" id="UP000294829">
    <property type="component" value="Unassembled WGS sequence"/>
</dbReference>
<keyword evidence="2 4" id="KW-0479">Metal-binding</keyword>
<dbReference type="PANTHER" id="PTHR11465:SF62">
    <property type="entry name" value="CATALASE T"/>
    <property type="match status" value="1"/>
</dbReference>
<evidence type="ECO:0000256" key="4">
    <source>
        <dbReference type="PIRSR" id="PIRSR000296-2"/>
    </source>
</evidence>
<keyword evidence="2 6" id="KW-0575">Peroxidase</keyword>
<dbReference type="PIRSF" id="PIRSF000296">
    <property type="entry name" value="SrpA"/>
    <property type="match status" value="1"/>
</dbReference>
<keyword evidence="7" id="KW-1185">Reference proteome</keyword>
<dbReference type="EMBL" id="SMYL01000003">
    <property type="protein sequence ID" value="TDK66431.1"/>
    <property type="molecule type" value="Genomic_DNA"/>
</dbReference>
<comment type="cofactor">
    <cofactor evidence="2">
        <name>heme</name>
        <dbReference type="ChEBI" id="CHEBI:30413"/>
    </cofactor>
</comment>
<evidence type="ECO:0000313" key="6">
    <source>
        <dbReference type="EMBL" id="TDK66431.1"/>
    </source>
</evidence>
<name>A0A4R5W1X6_9BURK</name>
<keyword evidence="2" id="KW-0560">Oxidoreductase</keyword>
<feature type="binding site" description="axial binding residue" evidence="4">
    <location>
        <position position="369"/>
    </location>
    <ligand>
        <name>heme</name>
        <dbReference type="ChEBI" id="CHEBI:30413"/>
    </ligand>
    <ligandPart>
        <name>Fe</name>
        <dbReference type="ChEBI" id="CHEBI:18248"/>
    </ligandPart>
</feature>
<dbReference type="CDD" id="cd08153">
    <property type="entry name" value="srpA_like"/>
    <property type="match status" value="1"/>
</dbReference>
<dbReference type="InterPro" id="IPR020835">
    <property type="entry name" value="Catalase_sf"/>
</dbReference>
<dbReference type="GO" id="GO:0005737">
    <property type="term" value="C:cytoplasm"/>
    <property type="evidence" value="ECO:0007669"/>
    <property type="project" value="TreeGrafter"/>
</dbReference>
<comment type="function">
    <text evidence="2">Has an organic peroxide-dependent peroxidase activity.</text>
</comment>
<evidence type="ECO:0000256" key="3">
    <source>
        <dbReference type="PIRSR" id="PIRSR000296-1"/>
    </source>
</evidence>
<keyword evidence="2 4" id="KW-0349">Heme</keyword>
<dbReference type="GO" id="GO:0042542">
    <property type="term" value="P:response to hydrogen peroxide"/>
    <property type="evidence" value="ECO:0007669"/>
    <property type="project" value="TreeGrafter"/>
</dbReference>
<reference evidence="6 7" key="1">
    <citation type="submission" date="2019-03" db="EMBL/GenBank/DDBJ databases">
        <title>Sapientia aquatica gen. nov., sp. nov., isolated from a crater lake.</title>
        <authorList>
            <person name="Felfoldi T."/>
            <person name="Szabo A."/>
            <person name="Toth E."/>
            <person name="Schumann P."/>
            <person name="Keki Z."/>
            <person name="Marialigeti K."/>
            <person name="Mathe I."/>
        </authorList>
    </citation>
    <scope>NUCLEOTIDE SEQUENCE [LARGE SCALE GENOMIC DNA]</scope>
    <source>
        <strain evidence="6 7">SA-152</strain>
    </source>
</reference>
<dbReference type="PRINTS" id="PR00067">
    <property type="entry name" value="CATALASE"/>
</dbReference>
<evidence type="ECO:0000313" key="7">
    <source>
        <dbReference type="Proteomes" id="UP000294829"/>
    </source>
</evidence>
<comment type="caution">
    <text evidence="6">The sequence shown here is derived from an EMBL/GenBank/DDBJ whole genome shotgun (WGS) entry which is preliminary data.</text>
</comment>
<dbReference type="SMART" id="SM01060">
    <property type="entry name" value="Catalase"/>
    <property type="match status" value="1"/>
</dbReference>
<accession>A0A4R5W1X6</accession>
<dbReference type="Gene3D" id="1.20.1280.120">
    <property type="match status" value="1"/>
</dbReference>
<organism evidence="6 7">
    <name type="scientific">Sapientia aquatica</name>
    <dbReference type="NCBI Taxonomy" id="1549640"/>
    <lineage>
        <taxon>Bacteria</taxon>
        <taxon>Pseudomonadati</taxon>
        <taxon>Pseudomonadota</taxon>
        <taxon>Betaproteobacteria</taxon>
        <taxon>Burkholderiales</taxon>
        <taxon>Oxalobacteraceae</taxon>
        <taxon>Sapientia</taxon>
    </lineage>
</organism>
<dbReference type="PROSITE" id="PS51402">
    <property type="entry name" value="CATALASE_3"/>
    <property type="match status" value="1"/>
</dbReference>
<dbReference type="SUPFAM" id="SSF56634">
    <property type="entry name" value="Heme-dependent catalase-like"/>
    <property type="match status" value="1"/>
</dbReference>
<dbReference type="Gene3D" id="2.40.180.10">
    <property type="entry name" value="Catalase core domain"/>
    <property type="match status" value="1"/>
</dbReference>
<feature type="domain" description="Catalase core" evidence="5">
    <location>
        <begin position="73"/>
        <end position="378"/>
    </location>
</feature>
<dbReference type="InterPro" id="IPR011614">
    <property type="entry name" value="Catalase_core"/>
</dbReference>
<evidence type="ECO:0000256" key="1">
    <source>
        <dbReference type="ARBA" id="ARBA00002974"/>
    </source>
</evidence>
<sequence>MSFPSFGRMNFLNFLECSIPMNSIHYGFLSPKAACKGMNRHHPANQFVQRTKTLLASVLITVSTVVPAQEQNTDQTPLPVALVNQLNKLSSGPHDGFRANHAKGVMVTGTFTPAASASSISRAPHFLHPVPVTVRFSNGTGVPTLPDASPKASPHGMAIRFDLGDGASTDIVSISASAFPVATPEDFLAMLTAVGASGTDAAKPTPIEKFLASHPAALKFVTTPRPAPESFATLPFYGINAFKFTNSKGESNFIRYRIVPAAGMHSLTDEASAKMSPNYLMEELPSRINIAPVSFTVFAQLANANDNIVDPTVSWSESNPLVQLGTITLTKAITDQVPEQRKILFNPVSLPDGIEPSADPILAIRFPTYAVSYGQRAQ</sequence>
<dbReference type="GO" id="GO:0046872">
    <property type="term" value="F:metal ion binding"/>
    <property type="evidence" value="ECO:0007669"/>
    <property type="project" value="UniProtKB-KW"/>
</dbReference>
<dbReference type="AlphaFoldDB" id="A0A4R5W1X6"/>
<dbReference type="InterPro" id="IPR018028">
    <property type="entry name" value="Catalase"/>
</dbReference>
<keyword evidence="2 4" id="KW-0408">Iron</keyword>
<feature type="active site" evidence="3">
    <location>
        <position position="101"/>
    </location>
</feature>
<proteinExistence type="inferred from homology"/>
<dbReference type="PANTHER" id="PTHR11465">
    <property type="entry name" value="CATALASE"/>
    <property type="match status" value="1"/>
</dbReference>
<protein>
    <recommendedName>
        <fullName evidence="2">Catalase-related peroxidase</fullName>
        <ecNumber evidence="2">1.11.1.-</ecNumber>
    </recommendedName>
</protein>
<gene>
    <name evidence="6" type="ORF">E2I14_08125</name>
</gene>
<dbReference type="EC" id="1.11.1.-" evidence="2"/>
<evidence type="ECO:0000259" key="5">
    <source>
        <dbReference type="SMART" id="SM01060"/>
    </source>
</evidence>
<comment type="function">
    <text evidence="1">Decomposes hydrogen peroxide into water and oxygen; serves to protect cells from the toxic effects of hydrogen peroxide.</text>
</comment>
<dbReference type="GO" id="GO:0042744">
    <property type="term" value="P:hydrogen peroxide catabolic process"/>
    <property type="evidence" value="ECO:0007669"/>
    <property type="project" value="TreeGrafter"/>
</dbReference>
<dbReference type="Pfam" id="PF00199">
    <property type="entry name" value="Catalase"/>
    <property type="match status" value="1"/>
</dbReference>
<dbReference type="InterPro" id="IPR024168">
    <property type="entry name" value="Catalase_SrpA-type_pred"/>
</dbReference>
<dbReference type="GO" id="GO:0004096">
    <property type="term" value="F:catalase activity"/>
    <property type="evidence" value="ECO:0007669"/>
    <property type="project" value="InterPro"/>
</dbReference>